<keyword evidence="1" id="KW-0808">Transferase</keyword>
<comment type="caution">
    <text evidence="1">The sequence shown here is derived from an EMBL/GenBank/DDBJ whole genome shotgun (WGS) entry which is preliminary data.</text>
</comment>
<evidence type="ECO:0000313" key="1">
    <source>
        <dbReference type="EMBL" id="KAJ2763970.1"/>
    </source>
</evidence>
<gene>
    <name evidence="1" type="primary">MAD1</name>
    <name evidence="1" type="ORF">IWQ57_005360</name>
</gene>
<protein>
    <submittedName>
        <fullName evidence="1">Coiled-coil domain-containing protein mad1</fullName>
        <ecNumber evidence="1">2.1.1.233</ecNumber>
    </submittedName>
</protein>
<organism evidence="1 2">
    <name type="scientific">Coemansia nantahalensis</name>
    <dbReference type="NCBI Taxonomy" id="2789366"/>
    <lineage>
        <taxon>Eukaryota</taxon>
        <taxon>Fungi</taxon>
        <taxon>Fungi incertae sedis</taxon>
        <taxon>Zoopagomycota</taxon>
        <taxon>Kickxellomycotina</taxon>
        <taxon>Kickxellomycetes</taxon>
        <taxon>Kickxellales</taxon>
        <taxon>Kickxellaceae</taxon>
        <taxon>Coemansia</taxon>
    </lineage>
</organism>
<name>A0ACC1JNC2_9FUNG</name>
<feature type="non-terminal residue" evidence="1">
    <location>
        <position position="1"/>
    </location>
</feature>
<proteinExistence type="predicted"/>
<keyword evidence="1" id="KW-0489">Methyltransferase</keyword>
<sequence>RQTIRTLEAKLDAMQDATETAAQQLQSATRDAQLLRQECARLERDADSERQRATRLDSAKQHAVREAEFLRAQLRSYDSEEAELMTGNYDRQKAERIAQLEAFIDEQRARIAAAELGAAPGAAPAADGPSTALLRGYREDAETVRRELGEARDAHRRELEDAKDAHMRELGDAQAEHQRLTTRFEALEREAAHLEHQIGAGLGYDPRTTRILQLIDNPSAQDFAIRSQKLAGLTAENESLLGRIRELESGAVRVSSAEDQDEDAADPPPGSAFFHTIDNLRSENQNLTQQLEDSAKLISRYRKEWRRKAAELREIVYLILGYRVDFMPNGSVRFTSTYAADVDQSFVFTSGDDNQGRMQLLGGGSKTYLKGLANDIRYWIQERGSIPGFLATVTLQNFEARPAPAHAAGEADDC</sequence>
<dbReference type="EMBL" id="JANBUJ010002536">
    <property type="protein sequence ID" value="KAJ2763970.1"/>
    <property type="molecule type" value="Genomic_DNA"/>
</dbReference>
<dbReference type="Proteomes" id="UP001140234">
    <property type="component" value="Unassembled WGS sequence"/>
</dbReference>
<evidence type="ECO:0000313" key="2">
    <source>
        <dbReference type="Proteomes" id="UP001140234"/>
    </source>
</evidence>
<reference evidence="1" key="1">
    <citation type="submission" date="2022-07" db="EMBL/GenBank/DDBJ databases">
        <title>Phylogenomic reconstructions and comparative analyses of Kickxellomycotina fungi.</title>
        <authorList>
            <person name="Reynolds N.K."/>
            <person name="Stajich J.E."/>
            <person name="Barry K."/>
            <person name="Grigoriev I.V."/>
            <person name="Crous P."/>
            <person name="Smith M.E."/>
        </authorList>
    </citation>
    <scope>NUCLEOTIDE SEQUENCE</scope>
    <source>
        <strain evidence="1">CBS 109366</strain>
    </source>
</reference>
<dbReference type="EC" id="2.1.1.233" evidence="1"/>
<accession>A0ACC1JNC2</accession>
<keyword evidence="2" id="KW-1185">Reference proteome</keyword>